<proteinExistence type="inferred from homology"/>
<organism evidence="5 6">
    <name type="scientific">Ophiocordyceps sinensis</name>
    <dbReference type="NCBI Taxonomy" id="72228"/>
    <lineage>
        <taxon>Eukaryota</taxon>
        <taxon>Fungi</taxon>
        <taxon>Dikarya</taxon>
        <taxon>Ascomycota</taxon>
        <taxon>Pezizomycotina</taxon>
        <taxon>Sordariomycetes</taxon>
        <taxon>Hypocreomycetidae</taxon>
        <taxon>Hypocreales</taxon>
        <taxon>Ophiocordycipitaceae</taxon>
        <taxon>Ophiocordyceps</taxon>
    </lineage>
</organism>
<gene>
    <name evidence="5" type="ORF">G6O67_000550</name>
</gene>
<evidence type="ECO:0000256" key="1">
    <source>
        <dbReference type="ARBA" id="ARBA00022857"/>
    </source>
</evidence>
<name>A0A8H4V9U7_9HYPO</name>
<keyword evidence="1" id="KW-0521">NADP</keyword>
<dbReference type="InterPro" id="IPR023210">
    <property type="entry name" value="NADP_OxRdtase_dom"/>
</dbReference>
<dbReference type="OrthoDB" id="48988at2759"/>
<keyword evidence="2" id="KW-0560">Oxidoreductase</keyword>
<dbReference type="GO" id="GO:0016491">
    <property type="term" value="F:oxidoreductase activity"/>
    <property type="evidence" value="ECO:0007669"/>
    <property type="project" value="UniProtKB-KW"/>
</dbReference>
<evidence type="ECO:0000259" key="4">
    <source>
        <dbReference type="Pfam" id="PF00248"/>
    </source>
</evidence>
<reference evidence="5 6" key="1">
    <citation type="journal article" date="2020" name="Genome Biol. Evol.">
        <title>A new high-quality draft genome assembly of the Chinese cordyceps Ophiocordyceps sinensis.</title>
        <authorList>
            <person name="Shu R."/>
            <person name="Zhang J."/>
            <person name="Meng Q."/>
            <person name="Zhang H."/>
            <person name="Zhou G."/>
            <person name="Li M."/>
            <person name="Wu P."/>
            <person name="Zhao Y."/>
            <person name="Chen C."/>
            <person name="Qin Q."/>
        </authorList>
    </citation>
    <scope>NUCLEOTIDE SEQUENCE [LARGE SCALE GENOMIC DNA]</scope>
    <source>
        <strain evidence="5 6">IOZ07</strain>
    </source>
</reference>
<feature type="domain" description="NADP-dependent oxidoreductase" evidence="4">
    <location>
        <begin position="31"/>
        <end position="330"/>
    </location>
</feature>
<dbReference type="PANTHER" id="PTHR43364">
    <property type="entry name" value="NADH-SPECIFIC METHYLGLYOXAL REDUCTASE-RELATED"/>
    <property type="match status" value="1"/>
</dbReference>
<comment type="similarity">
    <text evidence="3">Belongs to the aldo/keto reductase family. Aldo/keto reductase 2 subfamily.</text>
</comment>
<dbReference type="InterPro" id="IPR020471">
    <property type="entry name" value="AKR"/>
</dbReference>
<accession>A0A8H4V9U7</accession>
<protein>
    <recommendedName>
        <fullName evidence="4">NADP-dependent oxidoreductase domain-containing protein</fullName>
    </recommendedName>
</protein>
<dbReference type="InterPro" id="IPR036812">
    <property type="entry name" value="NAD(P)_OxRdtase_dom_sf"/>
</dbReference>
<dbReference type="Gene3D" id="3.20.20.100">
    <property type="entry name" value="NADP-dependent oxidoreductase domain"/>
    <property type="match status" value="1"/>
</dbReference>
<dbReference type="PRINTS" id="PR00069">
    <property type="entry name" value="ALDKETRDTASE"/>
</dbReference>
<dbReference type="InterPro" id="IPR050523">
    <property type="entry name" value="AKR_Detox_Biosynth"/>
</dbReference>
<dbReference type="Pfam" id="PF00248">
    <property type="entry name" value="Aldo_ket_red"/>
    <property type="match status" value="1"/>
</dbReference>
<dbReference type="CDD" id="cd19146">
    <property type="entry name" value="AKR_AKR9A1-2"/>
    <property type="match status" value="1"/>
</dbReference>
<evidence type="ECO:0000313" key="6">
    <source>
        <dbReference type="Proteomes" id="UP000557566"/>
    </source>
</evidence>
<keyword evidence="6" id="KW-1185">Reference proteome</keyword>
<evidence type="ECO:0000313" key="5">
    <source>
        <dbReference type="EMBL" id="KAF4513258.1"/>
    </source>
</evidence>
<evidence type="ECO:0000256" key="3">
    <source>
        <dbReference type="ARBA" id="ARBA00038157"/>
    </source>
</evidence>
<comment type="caution">
    <text evidence="5">The sequence shown here is derived from an EMBL/GenBank/DDBJ whole genome shotgun (WGS) entry which is preliminary data.</text>
</comment>
<dbReference type="EMBL" id="JAAVMX010000001">
    <property type="protein sequence ID" value="KAF4513258.1"/>
    <property type="molecule type" value="Genomic_DNA"/>
</dbReference>
<dbReference type="PANTHER" id="PTHR43364:SF7">
    <property type="entry name" value="NADP-DEPENDENT OXIDOREDUCTASE DOMAIN-CONTAINING PROTEIN-RELATED"/>
    <property type="match status" value="1"/>
</dbReference>
<evidence type="ECO:0000256" key="2">
    <source>
        <dbReference type="ARBA" id="ARBA00023002"/>
    </source>
</evidence>
<dbReference type="Proteomes" id="UP000557566">
    <property type="component" value="Unassembled WGS sequence"/>
</dbReference>
<dbReference type="AlphaFoldDB" id="A0A8H4V9U7"/>
<sequence>MDTALPMAPPAKSPLARYRMLSPTASLRVSPLCLGTMNFGNAWKNWMGSCDQATTEGILDFFFEQGGNFIDTANNYQFGESEKWIGEWMKKRGNRDQMVLATKFTTNFTAGPKHPDIMANFTGNGTKSLHTSVNASLKKLQTDYIDLLYVHWWDYSTSIPELMQSLNHLVVSGKVLYLGISDTPAWVVSKANEYARNHGLRPFCVYQGCWSAASRDFEREIIPMCKAEGMGIAPWGALGGGKFKSEEQRKSSEGRQEDYSEVDIKTSQVLEALAKRKKTAITSIALAYVMHKAPHVFPIVGGRKIDHLKGNIEALTIRLSQQDIEEIDKAVPFELGFPHSFLWPKGVPESSGEIWLLNTAATYDYIKDTPPITPQKGGQ</sequence>
<dbReference type="SUPFAM" id="SSF51430">
    <property type="entry name" value="NAD(P)-linked oxidoreductase"/>
    <property type="match status" value="1"/>
</dbReference>